<evidence type="ECO:0000313" key="2">
    <source>
        <dbReference type="Proteomes" id="UP000799302"/>
    </source>
</evidence>
<organism evidence="1 2">
    <name type="scientific">Microthyrium microscopicum</name>
    <dbReference type="NCBI Taxonomy" id="703497"/>
    <lineage>
        <taxon>Eukaryota</taxon>
        <taxon>Fungi</taxon>
        <taxon>Dikarya</taxon>
        <taxon>Ascomycota</taxon>
        <taxon>Pezizomycotina</taxon>
        <taxon>Dothideomycetes</taxon>
        <taxon>Dothideomycetes incertae sedis</taxon>
        <taxon>Microthyriales</taxon>
        <taxon>Microthyriaceae</taxon>
        <taxon>Microthyrium</taxon>
    </lineage>
</organism>
<protein>
    <submittedName>
        <fullName evidence="1">Uncharacterized protein</fullName>
    </submittedName>
</protein>
<keyword evidence="2" id="KW-1185">Reference proteome</keyword>
<sequence length="390" mass="44665">MHPVDAIVLGRKAFPGLPGFAEMILPNNAMADWSGAFPSHDVGQRRFPGHHSMRPGHDILFNVGLPNPIHVDHKVLNKNLPRWREVFPPSRLRMIDARNLRRRMQGLIGMQLAYGGTDINSTLISVLTSLSGHAGRTEGPSLDIIRILEEAFARDIQHHHGASVQSTSIYFSCLTEIANVFLSRPIARALHNFAMRNIRDMLQADLMYLFHILFYIIHNSLSTITDITLVLREVLENRPTIFAELLDPSSDYYQRHPFFHPVYSTLMQLRQRLDDGGIGMPPAGRFPRLNLQRGRRAPRRLPRVTHPSSWERQMMDPWALMRMQRDRDFQLEQAAEIGGDHVRRHMHFLIEKAGRTPGWSDGDFESDVESYFDMDFMGNNGFLSPGHLLM</sequence>
<proteinExistence type="predicted"/>
<dbReference type="AlphaFoldDB" id="A0A6A6UCM1"/>
<gene>
    <name evidence="1" type="ORF">BT63DRAFT_425959</name>
</gene>
<dbReference type="EMBL" id="MU004236">
    <property type="protein sequence ID" value="KAF2668674.1"/>
    <property type="molecule type" value="Genomic_DNA"/>
</dbReference>
<name>A0A6A6UCM1_9PEZI</name>
<dbReference type="Proteomes" id="UP000799302">
    <property type="component" value="Unassembled WGS sequence"/>
</dbReference>
<evidence type="ECO:0000313" key="1">
    <source>
        <dbReference type="EMBL" id="KAF2668674.1"/>
    </source>
</evidence>
<accession>A0A6A6UCM1</accession>
<reference evidence="1" key="1">
    <citation type="journal article" date="2020" name="Stud. Mycol.">
        <title>101 Dothideomycetes genomes: a test case for predicting lifestyles and emergence of pathogens.</title>
        <authorList>
            <person name="Haridas S."/>
            <person name="Albert R."/>
            <person name="Binder M."/>
            <person name="Bloem J."/>
            <person name="Labutti K."/>
            <person name="Salamov A."/>
            <person name="Andreopoulos B."/>
            <person name="Baker S."/>
            <person name="Barry K."/>
            <person name="Bills G."/>
            <person name="Bluhm B."/>
            <person name="Cannon C."/>
            <person name="Castanera R."/>
            <person name="Culley D."/>
            <person name="Daum C."/>
            <person name="Ezra D."/>
            <person name="Gonzalez J."/>
            <person name="Henrissat B."/>
            <person name="Kuo A."/>
            <person name="Liang C."/>
            <person name="Lipzen A."/>
            <person name="Lutzoni F."/>
            <person name="Magnuson J."/>
            <person name="Mondo S."/>
            <person name="Nolan M."/>
            <person name="Ohm R."/>
            <person name="Pangilinan J."/>
            <person name="Park H.-J."/>
            <person name="Ramirez L."/>
            <person name="Alfaro M."/>
            <person name="Sun H."/>
            <person name="Tritt A."/>
            <person name="Yoshinaga Y."/>
            <person name="Zwiers L.-H."/>
            <person name="Turgeon B."/>
            <person name="Goodwin S."/>
            <person name="Spatafora J."/>
            <person name="Crous P."/>
            <person name="Grigoriev I."/>
        </authorList>
    </citation>
    <scope>NUCLEOTIDE SEQUENCE</scope>
    <source>
        <strain evidence="1">CBS 115976</strain>
    </source>
</reference>